<dbReference type="PANTHER" id="PTHR36509">
    <property type="entry name" value="BLL3101 PROTEIN"/>
    <property type="match status" value="1"/>
</dbReference>
<organism evidence="3 4">
    <name type="scientific">Massilia aurea</name>
    <dbReference type="NCBI Taxonomy" id="373040"/>
    <lineage>
        <taxon>Bacteria</taxon>
        <taxon>Pseudomonadati</taxon>
        <taxon>Pseudomonadota</taxon>
        <taxon>Betaproteobacteria</taxon>
        <taxon>Burkholderiales</taxon>
        <taxon>Oxalobacteraceae</taxon>
        <taxon>Telluria group</taxon>
        <taxon>Massilia</taxon>
    </lineage>
</organism>
<evidence type="ECO:0000313" key="3">
    <source>
        <dbReference type="EMBL" id="RNF29037.1"/>
    </source>
</evidence>
<evidence type="ECO:0000313" key="4">
    <source>
        <dbReference type="Proteomes" id="UP000283254"/>
    </source>
</evidence>
<dbReference type="InterPro" id="IPR010621">
    <property type="entry name" value="DUF1214"/>
</dbReference>
<reference evidence="3" key="1">
    <citation type="submission" date="2014-10" db="EMBL/GenBank/DDBJ databases">
        <title>Massilia sp. genome.</title>
        <authorList>
            <person name="Xu B."/>
            <person name="Dai L."/>
            <person name="Huang Z."/>
        </authorList>
    </citation>
    <scope>NUCLEOTIDE SEQUENCE [LARGE SCALE GENOMIC DNA]</scope>
    <source>
        <strain evidence="3">CFS-1</strain>
    </source>
</reference>
<feature type="domain" description="DUF1254" evidence="2">
    <location>
        <begin position="38"/>
        <end position="96"/>
    </location>
</feature>
<dbReference type="AlphaFoldDB" id="A0A422QGF1"/>
<dbReference type="EMBL" id="JSAB01000253">
    <property type="protein sequence ID" value="RNF29037.1"/>
    <property type="molecule type" value="Genomic_DNA"/>
</dbReference>
<evidence type="ECO:0000259" key="2">
    <source>
        <dbReference type="Pfam" id="PF06863"/>
    </source>
</evidence>
<accession>A0A422QGF1</accession>
<dbReference type="Pfam" id="PF06863">
    <property type="entry name" value="DUF1254"/>
    <property type="match status" value="1"/>
</dbReference>
<sequence>MNPELARVQPVAVNIDNFTRAESDMYFASTIKLAGGIGRFDHRRELMPIDAQAVVRANRDTLYSAAVLDLDAGPATITLPDAGARFMSLMALDEDHYAFGVWYGGTVTFSRDRVGTRYMMVAVRTLVDPTAPGDFERAHALQDRIAIDQARAGRFEVPDWDATSQGRVRDALVALGASLPDSHRTFGTREQVDPVRHLVGTAIGWGGNPEQHAIYLGVAPARNDGRTVHRVRLGEVPVDGFWSISVYNARGYFEPNARDAYTVNGYTARRDMDGTVLVQFGGCGNDHEHASAVNCLPVMPGWNYTVRLYRPRPELVSGEWTFPPAEPVD</sequence>
<dbReference type="InterPro" id="IPR037050">
    <property type="entry name" value="DUF1254_sf"/>
</dbReference>
<dbReference type="Gene3D" id="2.60.40.1610">
    <property type="entry name" value="Domain of unknown function DUF1254"/>
    <property type="match status" value="1"/>
</dbReference>
<comment type="caution">
    <text evidence="3">The sequence shown here is derived from an EMBL/GenBank/DDBJ whole genome shotgun (WGS) entry which is preliminary data.</text>
</comment>
<evidence type="ECO:0000259" key="1">
    <source>
        <dbReference type="Pfam" id="PF06742"/>
    </source>
</evidence>
<dbReference type="Pfam" id="PF06742">
    <property type="entry name" value="DUF1214"/>
    <property type="match status" value="1"/>
</dbReference>
<dbReference type="InterPro" id="IPR037049">
    <property type="entry name" value="DUF1214_C_sf"/>
</dbReference>
<protein>
    <submittedName>
        <fullName evidence="3">Carboxylesterase</fullName>
    </submittedName>
</protein>
<keyword evidence="4" id="KW-1185">Reference proteome</keyword>
<dbReference type="InterPro" id="IPR010679">
    <property type="entry name" value="DUF1254"/>
</dbReference>
<dbReference type="Gene3D" id="2.60.120.600">
    <property type="entry name" value="Domain of unknown function DUF1214, C-terminal domain"/>
    <property type="match status" value="1"/>
</dbReference>
<dbReference type="SUPFAM" id="SSF160935">
    <property type="entry name" value="VPA0735-like"/>
    <property type="match status" value="1"/>
</dbReference>
<dbReference type="PANTHER" id="PTHR36509:SF2">
    <property type="entry name" value="BLL3101 PROTEIN"/>
    <property type="match status" value="1"/>
</dbReference>
<proteinExistence type="predicted"/>
<dbReference type="Proteomes" id="UP000283254">
    <property type="component" value="Unassembled WGS sequence"/>
</dbReference>
<feature type="domain" description="DUF1214" evidence="1">
    <location>
        <begin position="224"/>
        <end position="312"/>
    </location>
</feature>
<name>A0A422QGF1_9BURK</name>
<gene>
    <name evidence="3" type="ORF">NM04_20005</name>
</gene>